<comment type="similarity">
    <text evidence="1">Belongs to the UPF0337 (CsbD) family.</text>
</comment>
<dbReference type="Gene3D" id="1.10.1470.10">
    <property type="entry name" value="YjbJ"/>
    <property type="match status" value="1"/>
</dbReference>
<organism evidence="3 4">
    <name type="scientific">Sphingomonas vulcanisoli</name>
    <dbReference type="NCBI Taxonomy" id="1658060"/>
    <lineage>
        <taxon>Bacteria</taxon>
        <taxon>Pseudomonadati</taxon>
        <taxon>Pseudomonadota</taxon>
        <taxon>Alphaproteobacteria</taxon>
        <taxon>Sphingomonadales</taxon>
        <taxon>Sphingomonadaceae</taxon>
        <taxon>Sphingomonas</taxon>
    </lineage>
</organism>
<name>A0ABX0TX67_9SPHN</name>
<dbReference type="InterPro" id="IPR036629">
    <property type="entry name" value="YjbJ_sf"/>
</dbReference>
<dbReference type="Pfam" id="PF05532">
    <property type="entry name" value="CsbD"/>
    <property type="match status" value="1"/>
</dbReference>
<feature type="domain" description="CsbD-like" evidence="2">
    <location>
        <begin position="6"/>
        <end position="56"/>
    </location>
</feature>
<gene>
    <name evidence="3" type="ORF">FHS31_001848</name>
</gene>
<evidence type="ECO:0000259" key="2">
    <source>
        <dbReference type="Pfam" id="PF05532"/>
    </source>
</evidence>
<reference evidence="3 4" key="1">
    <citation type="submission" date="2020-03" db="EMBL/GenBank/DDBJ databases">
        <title>Genomic Encyclopedia of Type Strains, Phase III (KMG-III): the genomes of soil and plant-associated and newly described type strains.</title>
        <authorList>
            <person name="Whitman W."/>
        </authorList>
    </citation>
    <scope>NUCLEOTIDE SEQUENCE [LARGE SCALE GENOMIC DNA]</scope>
    <source>
        <strain evidence="3 4">CECT 8804</strain>
    </source>
</reference>
<evidence type="ECO:0000256" key="1">
    <source>
        <dbReference type="ARBA" id="ARBA00009129"/>
    </source>
</evidence>
<accession>A0ABX0TX67</accession>
<evidence type="ECO:0000313" key="4">
    <source>
        <dbReference type="Proteomes" id="UP000727456"/>
    </source>
</evidence>
<dbReference type="RefSeq" id="WP_167073083.1">
    <property type="nucleotide sequence ID" value="NZ_JAAOZC010000004.1"/>
</dbReference>
<keyword evidence="4" id="KW-1185">Reference proteome</keyword>
<proteinExistence type="inferred from homology"/>
<protein>
    <submittedName>
        <fullName evidence="3">Uncharacterized protein YjbJ (UPF0337 family)</fullName>
    </submittedName>
</protein>
<comment type="caution">
    <text evidence="3">The sequence shown here is derived from an EMBL/GenBank/DDBJ whole genome shotgun (WGS) entry which is preliminary data.</text>
</comment>
<evidence type="ECO:0000313" key="3">
    <source>
        <dbReference type="EMBL" id="NIJ08231.1"/>
    </source>
</evidence>
<dbReference type="EMBL" id="JAAOZC010000004">
    <property type="protein sequence ID" value="NIJ08231.1"/>
    <property type="molecule type" value="Genomic_DNA"/>
</dbReference>
<dbReference type="InterPro" id="IPR008462">
    <property type="entry name" value="CsbD"/>
</dbReference>
<dbReference type="SUPFAM" id="SSF69047">
    <property type="entry name" value="Hypothetical protein YjbJ"/>
    <property type="match status" value="1"/>
</dbReference>
<sequence>MGEFTDKLKGHANEAVGKAKRVIGDALDRPDIQAEGDAQEAVGDFQKAKGTVKGALGDKI</sequence>
<dbReference type="Proteomes" id="UP000727456">
    <property type="component" value="Unassembled WGS sequence"/>
</dbReference>